<dbReference type="SUPFAM" id="SSF56801">
    <property type="entry name" value="Acetyl-CoA synthetase-like"/>
    <property type="match status" value="1"/>
</dbReference>
<dbReference type="Gene3D" id="3.40.50.980">
    <property type="match status" value="1"/>
</dbReference>
<name>A0ABS8T3P2_DATST</name>
<protein>
    <submittedName>
        <fullName evidence="3">Uncharacterized protein</fullName>
    </submittedName>
</protein>
<dbReference type="PANTHER" id="PTHR43859">
    <property type="entry name" value="ACYL-ACTIVATING ENZYME"/>
    <property type="match status" value="1"/>
</dbReference>
<accession>A0ABS8T3P2</accession>
<evidence type="ECO:0000256" key="2">
    <source>
        <dbReference type="ARBA" id="ARBA00022598"/>
    </source>
</evidence>
<evidence type="ECO:0000256" key="1">
    <source>
        <dbReference type="ARBA" id="ARBA00006432"/>
    </source>
</evidence>
<proteinExistence type="inferred from homology"/>
<dbReference type="EMBL" id="JACEIK010001070">
    <property type="protein sequence ID" value="MCD7465696.1"/>
    <property type="molecule type" value="Genomic_DNA"/>
</dbReference>
<organism evidence="3 4">
    <name type="scientific">Datura stramonium</name>
    <name type="common">Jimsonweed</name>
    <name type="synonym">Common thornapple</name>
    <dbReference type="NCBI Taxonomy" id="4076"/>
    <lineage>
        <taxon>Eukaryota</taxon>
        <taxon>Viridiplantae</taxon>
        <taxon>Streptophyta</taxon>
        <taxon>Embryophyta</taxon>
        <taxon>Tracheophyta</taxon>
        <taxon>Spermatophyta</taxon>
        <taxon>Magnoliopsida</taxon>
        <taxon>eudicotyledons</taxon>
        <taxon>Gunneridae</taxon>
        <taxon>Pentapetalae</taxon>
        <taxon>asterids</taxon>
        <taxon>lamiids</taxon>
        <taxon>Solanales</taxon>
        <taxon>Solanaceae</taxon>
        <taxon>Solanoideae</taxon>
        <taxon>Datureae</taxon>
        <taxon>Datura</taxon>
    </lineage>
</organism>
<keyword evidence="2" id="KW-0436">Ligase</keyword>
<reference evidence="3 4" key="1">
    <citation type="journal article" date="2021" name="BMC Genomics">
        <title>Datura genome reveals duplications of psychoactive alkaloid biosynthetic genes and high mutation rate following tissue culture.</title>
        <authorList>
            <person name="Rajewski A."/>
            <person name="Carter-House D."/>
            <person name="Stajich J."/>
            <person name="Litt A."/>
        </authorList>
    </citation>
    <scope>NUCLEOTIDE SEQUENCE [LARGE SCALE GENOMIC DNA]</scope>
    <source>
        <strain evidence="3">AR-01</strain>
    </source>
</reference>
<sequence length="125" mass="13695">MSSVICSTINMSHLFKDSKYVGLSRTKRPGGLLVCQLSMDHDRGGGSSMEGVVKCDANYVPLTPISFLERAANVFSERTSVIYGPSSVMYTWEQTYARCLKLASSLVHHLGISRGDVVANTLIYN</sequence>
<evidence type="ECO:0000313" key="4">
    <source>
        <dbReference type="Proteomes" id="UP000823775"/>
    </source>
</evidence>
<dbReference type="PANTHER" id="PTHR43859:SF65">
    <property type="entry name" value="ACYL-ACTIVATING ENZYME 1, PEROXISOMAL-RELATED"/>
    <property type="match status" value="1"/>
</dbReference>
<keyword evidence="4" id="KW-1185">Reference proteome</keyword>
<dbReference type="Proteomes" id="UP000823775">
    <property type="component" value="Unassembled WGS sequence"/>
</dbReference>
<gene>
    <name evidence="3" type="ORF">HAX54_001774</name>
</gene>
<comment type="similarity">
    <text evidence="1">Belongs to the ATP-dependent AMP-binding enzyme family.</text>
</comment>
<comment type="caution">
    <text evidence="3">The sequence shown here is derived from an EMBL/GenBank/DDBJ whole genome shotgun (WGS) entry which is preliminary data.</text>
</comment>
<evidence type="ECO:0000313" key="3">
    <source>
        <dbReference type="EMBL" id="MCD7465696.1"/>
    </source>
</evidence>